<feature type="transmembrane region" description="Helical" evidence="1">
    <location>
        <begin position="30"/>
        <end position="49"/>
    </location>
</feature>
<evidence type="ECO:0000313" key="3">
    <source>
        <dbReference type="Proteomes" id="UP000789901"/>
    </source>
</evidence>
<name>A0ABN7XS82_GIGMA</name>
<protein>
    <submittedName>
        <fullName evidence="2">22754_t:CDS:1</fullName>
    </submittedName>
</protein>
<evidence type="ECO:0000313" key="2">
    <source>
        <dbReference type="EMBL" id="CAG8857218.1"/>
    </source>
</evidence>
<reference evidence="2 3" key="1">
    <citation type="submission" date="2021-06" db="EMBL/GenBank/DDBJ databases">
        <authorList>
            <person name="Kallberg Y."/>
            <person name="Tangrot J."/>
            <person name="Rosling A."/>
        </authorList>
    </citation>
    <scope>NUCLEOTIDE SEQUENCE [LARGE SCALE GENOMIC DNA]</scope>
    <source>
        <strain evidence="2 3">120-4 pot B 10/14</strain>
    </source>
</reference>
<keyword evidence="1" id="KW-0812">Transmembrane</keyword>
<proteinExistence type="predicted"/>
<comment type="caution">
    <text evidence="2">The sequence shown here is derived from an EMBL/GenBank/DDBJ whole genome shotgun (WGS) entry which is preliminary data.</text>
</comment>
<feature type="non-terminal residue" evidence="2">
    <location>
        <position position="1"/>
    </location>
</feature>
<feature type="non-terminal residue" evidence="2">
    <location>
        <position position="54"/>
    </location>
</feature>
<dbReference type="EMBL" id="CAJVQB010168358">
    <property type="protein sequence ID" value="CAG8857218.1"/>
    <property type="molecule type" value="Genomic_DNA"/>
</dbReference>
<dbReference type="Proteomes" id="UP000789901">
    <property type="component" value="Unassembled WGS sequence"/>
</dbReference>
<keyword evidence="3" id="KW-1185">Reference proteome</keyword>
<accession>A0ABN7XS82</accession>
<sequence length="54" mass="6041">RKLLSNNGTKVNVQSVVKGKAGVILKFEEGYYITVFGLVGLCLVAYLGWHWHCM</sequence>
<organism evidence="2 3">
    <name type="scientific">Gigaspora margarita</name>
    <dbReference type="NCBI Taxonomy" id="4874"/>
    <lineage>
        <taxon>Eukaryota</taxon>
        <taxon>Fungi</taxon>
        <taxon>Fungi incertae sedis</taxon>
        <taxon>Mucoromycota</taxon>
        <taxon>Glomeromycotina</taxon>
        <taxon>Glomeromycetes</taxon>
        <taxon>Diversisporales</taxon>
        <taxon>Gigasporaceae</taxon>
        <taxon>Gigaspora</taxon>
    </lineage>
</organism>
<keyword evidence="1" id="KW-1133">Transmembrane helix</keyword>
<keyword evidence="1" id="KW-0472">Membrane</keyword>
<gene>
    <name evidence="2" type="ORF">GMARGA_LOCUS46039</name>
</gene>
<evidence type="ECO:0000256" key="1">
    <source>
        <dbReference type="SAM" id="Phobius"/>
    </source>
</evidence>